<reference evidence="8" key="1">
    <citation type="journal article" date="2019" name="Int. J. Syst. Evol. Microbiol.">
        <title>The Global Catalogue of Microorganisms (GCM) 10K type strain sequencing project: providing services to taxonomists for standard genome sequencing and annotation.</title>
        <authorList>
            <consortium name="The Broad Institute Genomics Platform"/>
            <consortium name="The Broad Institute Genome Sequencing Center for Infectious Disease"/>
            <person name="Wu L."/>
            <person name="Ma J."/>
        </authorList>
    </citation>
    <scope>NUCLEOTIDE SEQUENCE [LARGE SCALE GENOMIC DNA]</scope>
    <source>
        <strain evidence="8">JCM 18200</strain>
    </source>
</reference>
<dbReference type="PANTHER" id="PTHR43772">
    <property type="entry name" value="ENDO-1,4-BETA-XYLANASE"/>
    <property type="match status" value="1"/>
</dbReference>
<comment type="similarity">
    <text evidence="1 6">Belongs to the glycosyl hydrolase 43 family.</text>
</comment>
<sequence length="296" mass="33603">MCKGKPIVLGDPFMYTYHNKYYLTGTGPADQGFPCYVSYDMINWEYQGLLWEKKQNCWAKGAFWAPEVISYMGKFYLIYSGFSDQFKGLRLALAVSDQPEGPFTDLYAPLFDGGFGAIDGHIFVDQGQPYLFFSKNGERNGYSYGIIYGMKLNQDLSAVVTDTVKLLEASQDWERVNWAHNRCNEGPTVFKYEDTYYMTYSGNHTFEPNYGIGYATASSPLGPWTKAIENPIANKNMKMGVSGIGHNSLLATSKRNEYFIIYHTHADPKHPENQKRHSHVGKLLIDQSGKLKFIPN</sequence>
<evidence type="ECO:0000313" key="8">
    <source>
        <dbReference type="Proteomes" id="UP001501411"/>
    </source>
</evidence>
<keyword evidence="2" id="KW-0624">Polysaccharide degradation</keyword>
<dbReference type="Proteomes" id="UP001501411">
    <property type="component" value="Unassembled WGS sequence"/>
</dbReference>
<dbReference type="Gene3D" id="2.115.10.20">
    <property type="entry name" value="Glycosyl hydrolase domain, family 43"/>
    <property type="match status" value="1"/>
</dbReference>
<keyword evidence="3 6" id="KW-0378">Hydrolase</keyword>
<dbReference type="PANTHER" id="PTHR43772:SF2">
    <property type="entry name" value="PUTATIVE (AFU_ORTHOLOGUE AFUA_2G04480)-RELATED"/>
    <property type="match status" value="1"/>
</dbReference>
<keyword evidence="4" id="KW-0119">Carbohydrate metabolism</keyword>
<evidence type="ECO:0000256" key="4">
    <source>
        <dbReference type="ARBA" id="ARBA00023277"/>
    </source>
</evidence>
<keyword evidence="2" id="KW-0858">Xylan degradation</keyword>
<keyword evidence="8" id="KW-1185">Reference proteome</keyword>
<name>A0ABP9BTZ9_9SPHI</name>
<evidence type="ECO:0000256" key="3">
    <source>
        <dbReference type="ARBA" id="ARBA00022801"/>
    </source>
</evidence>
<dbReference type="SUPFAM" id="SSF75005">
    <property type="entry name" value="Arabinanase/levansucrase/invertase"/>
    <property type="match status" value="1"/>
</dbReference>
<evidence type="ECO:0000313" key="7">
    <source>
        <dbReference type="EMBL" id="GAA4799256.1"/>
    </source>
</evidence>
<evidence type="ECO:0000256" key="1">
    <source>
        <dbReference type="ARBA" id="ARBA00009865"/>
    </source>
</evidence>
<dbReference type="CDD" id="cd08991">
    <property type="entry name" value="GH43_HoAraf43-like"/>
    <property type="match status" value="1"/>
</dbReference>
<evidence type="ECO:0000256" key="5">
    <source>
        <dbReference type="ARBA" id="ARBA00023295"/>
    </source>
</evidence>
<dbReference type="InterPro" id="IPR023296">
    <property type="entry name" value="Glyco_hydro_beta-prop_sf"/>
</dbReference>
<gene>
    <name evidence="7" type="ORF">GCM10023231_30050</name>
</gene>
<dbReference type="Pfam" id="PF04616">
    <property type="entry name" value="Glyco_hydro_43"/>
    <property type="match status" value="1"/>
</dbReference>
<organism evidence="7 8">
    <name type="scientific">Olivibacter ginsenosidimutans</name>
    <dbReference type="NCBI Taxonomy" id="1176537"/>
    <lineage>
        <taxon>Bacteria</taxon>
        <taxon>Pseudomonadati</taxon>
        <taxon>Bacteroidota</taxon>
        <taxon>Sphingobacteriia</taxon>
        <taxon>Sphingobacteriales</taxon>
        <taxon>Sphingobacteriaceae</taxon>
        <taxon>Olivibacter</taxon>
    </lineage>
</organism>
<evidence type="ECO:0000256" key="2">
    <source>
        <dbReference type="ARBA" id="ARBA00022651"/>
    </source>
</evidence>
<dbReference type="GO" id="GO:0016787">
    <property type="term" value="F:hydrolase activity"/>
    <property type="evidence" value="ECO:0007669"/>
    <property type="project" value="UniProtKB-KW"/>
</dbReference>
<protein>
    <submittedName>
        <fullName evidence="7">Glycoside hydrolase family 43 protein</fullName>
    </submittedName>
</protein>
<dbReference type="InterPro" id="IPR052176">
    <property type="entry name" value="Glycosyl_Hydrlase_43_Enz"/>
</dbReference>
<keyword evidence="5 6" id="KW-0326">Glycosidase</keyword>
<proteinExistence type="inferred from homology"/>
<dbReference type="EMBL" id="BAABIQ010000040">
    <property type="protein sequence ID" value="GAA4799256.1"/>
    <property type="molecule type" value="Genomic_DNA"/>
</dbReference>
<evidence type="ECO:0000256" key="6">
    <source>
        <dbReference type="RuleBase" id="RU361187"/>
    </source>
</evidence>
<comment type="caution">
    <text evidence="7">The sequence shown here is derived from an EMBL/GenBank/DDBJ whole genome shotgun (WGS) entry which is preliminary data.</text>
</comment>
<dbReference type="InterPro" id="IPR006710">
    <property type="entry name" value="Glyco_hydro_43"/>
</dbReference>
<accession>A0ABP9BTZ9</accession>